<name>A0A2M4D5C9_ANODA</name>
<evidence type="ECO:0000313" key="1">
    <source>
        <dbReference type="EMBL" id="MBW72749.1"/>
    </source>
</evidence>
<accession>A0A2M4D5C9</accession>
<dbReference type="AlphaFoldDB" id="A0A2M4D5C9"/>
<proteinExistence type="predicted"/>
<reference evidence="1" key="1">
    <citation type="submission" date="2018-01" db="EMBL/GenBank/DDBJ databases">
        <title>An insight into the sialome of Amazonian anophelines.</title>
        <authorList>
            <person name="Ribeiro J.M."/>
            <person name="Scarpassa V."/>
            <person name="Calvo E."/>
        </authorList>
    </citation>
    <scope>NUCLEOTIDE SEQUENCE</scope>
</reference>
<organism evidence="1">
    <name type="scientific">Anopheles darlingi</name>
    <name type="common">Mosquito</name>
    <dbReference type="NCBI Taxonomy" id="43151"/>
    <lineage>
        <taxon>Eukaryota</taxon>
        <taxon>Metazoa</taxon>
        <taxon>Ecdysozoa</taxon>
        <taxon>Arthropoda</taxon>
        <taxon>Hexapoda</taxon>
        <taxon>Insecta</taxon>
        <taxon>Pterygota</taxon>
        <taxon>Neoptera</taxon>
        <taxon>Endopterygota</taxon>
        <taxon>Diptera</taxon>
        <taxon>Nematocera</taxon>
        <taxon>Culicoidea</taxon>
        <taxon>Culicidae</taxon>
        <taxon>Anophelinae</taxon>
        <taxon>Anopheles</taxon>
    </lineage>
</organism>
<sequence length="73" mass="8153">MKLLDAYRRSSLFGITTLVRLLLTTCSTRISGNALNNSFGMCFRLLFKNATCCSFDDGALNSIVFRPSCTTFR</sequence>
<dbReference type="EMBL" id="GGFL01008571">
    <property type="protein sequence ID" value="MBW72749.1"/>
    <property type="molecule type" value="Transcribed_RNA"/>
</dbReference>
<protein>
    <submittedName>
        <fullName evidence="1">Putative secreted protein</fullName>
    </submittedName>
</protein>